<dbReference type="EMBL" id="CP046996">
    <property type="protein sequence ID" value="QHA00562.1"/>
    <property type="molecule type" value="Genomic_DNA"/>
</dbReference>
<protein>
    <submittedName>
        <fullName evidence="1">Uncharacterized protein</fullName>
    </submittedName>
</protein>
<proteinExistence type="predicted"/>
<name>A0A857DJ90_9FIRM</name>
<organism evidence="1 2">
    <name type="scientific">Dehalobacter restrictus</name>
    <dbReference type="NCBI Taxonomy" id="55583"/>
    <lineage>
        <taxon>Bacteria</taxon>
        <taxon>Bacillati</taxon>
        <taxon>Bacillota</taxon>
        <taxon>Clostridia</taxon>
        <taxon>Eubacteriales</taxon>
        <taxon>Desulfitobacteriaceae</taxon>
        <taxon>Dehalobacter</taxon>
    </lineage>
</organism>
<evidence type="ECO:0000313" key="2">
    <source>
        <dbReference type="Proteomes" id="UP000430508"/>
    </source>
</evidence>
<dbReference type="RefSeq" id="WP_019225412.1">
    <property type="nucleotide sequence ID" value="NZ_CP046996.1"/>
</dbReference>
<sequence>MRFCHELKKLAKAFEADQFAAVKKDVLVVLENIYGETSREYKVVKQTSSPATIIKVLNHIAERSDDLSFHALAANM</sequence>
<reference evidence="1 2" key="1">
    <citation type="submission" date="2019-12" db="EMBL/GenBank/DDBJ databases">
        <title>Sequence classification of anaerobic respiratory reductive dehalogenases: First we see many, then we see few.</title>
        <authorList>
            <person name="Molenda O."/>
            <person name="Puentes Jacome L.A."/>
            <person name="Cao X."/>
            <person name="Nesbo C.L."/>
            <person name="Tang S."/>
            <person name="Morson N."/>
            <person name="Patron J."/>
            <person name="Lomheim L."/>
            <person name="Wishart D.S."/>
            <person name="Edwards E.A."/>
        </authorList>
    </citation>
    <scope>NUCLEOTIDE SEQUENCE [LARGE SCALE GENOMIC DNA]</scope>
    <source>
        <strain evidence="1 2">12DCA</strain>
    </source>
</reference>
<dbReference type="Proteomes" id="UP000430508">
    <property type="component" value="Chromosome"/>
</dbReference>
<accession>A0A857DJ90</accession>
<evidence type="ECO:0000313" key="1">
    <source>
        <dbReference type="EMBL" id="QHA00562.1"/>
    </source>
</evidence>
<gene>
    <name evidence="1" type="ORF">GQ588_07925</name>
</gene>
<dbReference type="AlphaFoldDB" id="A0A857DJ90"/>